<sequence>MYNTLYSGQGCVTVFPFFCVLRGTHRCPIIYAWYDKATGVQRGLAMPAQRAGARRILRIPKSLTHVVYHFGYVNRVQGSLGIRVCTDAVSTAHVCDGRFIRSFTGICIPLAVFTRGPSGTIIPNASNIIYNIQHNTYTQHKICSAA</sequence>
<accession>A0A6G7KTJ7</accession>
<organismHost>
    <name type="scientific">Sus scrofa</name>
    <name type="common">Pig</name>
    <dbReference type="NCBI Taxonomy" id="9823"/>
</organismHost>
<organismHost>
    <name type="scientific">Phacochoerus aethiopicus</name>
    <name type="common">Warthog</name>
    <dbReference type="NCBI Taxonomy" id="85517"/>
</organismHost>
<proteinExistence type="predicted"/>
<evidence type="ECO:0000313" key="1">
    <source>
        <dbReference type="EMBL" id="QII88649.2"/>
    </source>
</evidence>
<dbReference type="EMBL" id="MN630494">
    <property type="protein sequence ID" value="QII88649.2"/>
    <property type="molecule type" value="Genomic_DNA"/>
</dbReference>
<name>A0A6G7KTJ7_ASF</name>
<gene>
    <name evidence="1" type="primary">E146L</name>
</gene>
<organism evidence="1 2">
    <name type="scientific">African swine fever virus</name>
    <name type="common">ASFV</name>
    <dbReference type="NCBI Taxonomy" id="10497"/>
    <lineage>
        <taxon>Viruses</taxon>
        <taxon>Varidnaviria</taxon>
        <taxon>Bamfordvirae</taxon>
        <taxon>Nucleocytoviricota</taxon>
        <taxon>Pokkesviricetes</taxon>
        <taxon>Asfuvirales</taxon>
        <taxon>Asfarviridae</taxon>
        <taxon>Asfivirus</taxon>
        <taxon>Asfivirus haemorrhagiae</taxon>
    </lineage>
</organism>
<organismHost>
    <name type="scientific">Potamochoerus larvatus</name>
    <name type="common">Bushpig</name>
    <dbReference type="NCBI Taxonomy" id="273792"/>
</organismHost>
<organismHost>
    <name type="scientific">Ornithodoros moubata</name>
    <name type="common">Soft tick</name>
    <name type="synonym">Argasid tick</name>
    <dbReference type="NCBI Taxonomy" id="6938"/>
</organismHost>
<protein>
    <submittedName>
        <fullName evidence="1">PE146L</fullName>
    </submittedName>
</protein>
<dbReference type="Proteomes" id="UP000501719">
    <property type="component" value="Segment"/>
</dbReference>
<reference evidence="1 2" key="1">
    <citation type="submission" date="2019-10" db="EMBL/GenBank/DDBJ databases">
        <authorList>
            <person name="Ndlovu S.S."/>
        </authorList>
    </citation>
    <scope>NUCLEOTIDE SEQUENCE [LARGE SCALE GENOMIC DNA]</scope>
    <source>
        <strain evidence="1">Zaire</strain>
    </source>
</reference>
<evidence type="ECO:0000313" key="2">
    <source>
        <dbReference type="Proteomes" id="UP000501719"/>
    </source>
</evidence>
<organismHost>
    <name type="scientific">Ornithodoros</name>
    <name type="common">relapsing fever ticks</name>
    <dbReference type="NCBI Taxonomy" id="6937"/>
</organismHost>
<organismHost>
    <name type="scientific">Phacochoerus africanus</name>
    <name type="common">Warthog</name>
    <dbReference type="NCBI Taxonomy" id="41426"/>
</organismHost>